<protein>
    <recommendedName>
        <fullName evidence="6">Disease resistance N-terminal domain-containing protein</fullName>
    </recommendedName>
</protein>
<name>A0A1E5VGY5_9POAL</name>
<dbReference type="GO" id="GO:0006952">
    <property type="term" value="P:defense response"/>
    <property type="evidence" value="ECO:0007669"/>
    <property type="project" value="UniProtKB-KW"/>
</dbReference>
<dbReference type="Pfam" id="PF18052">
    <property type="entry name" value="Rx_N"/>
    <property type="match status" value="1"/>
</dbReference>
<proteinExistence type="inferred from homology"/>
<evidence type="ECO:0000313" key="7">
    <source>
        <dbReference type="EMBL" id="OEL24389.1"/>
    </source>
</evidence>
<feature type="domain" description="Disease resistance N-terminal" evidence="6">
    <location>
        <begin position="9"/>
        <end position="85"/>
    </location>
</feature>
<dbReference type="EMBL" id="LWDX02039793">
    <property type="protein sequence ID" value="OEL24389.1"/>
    <property type="molecule type" value="Genomic_DNA"/>
</dbReference>
<dbReference type="PANTHER" id="PTHR33377">
    <property type="entry name" value="OS10G0134700 PROTEIN-RELATED"/>
    <property type="match status" value="1"/>
</dbReference>
<sequence length="170" mass="18585">MEVVLSAVASDLVGRLISFLIGKYQERGATEDDAARLQRALLRARAVVEEAEGRQIANQAMLLQLNQLRREMFRGAYELDALSLRRRATASKTFSLPLSTGGLSVVESLESALSDMTEFVVLLGGYPRVPRQPYNAYLHGELHVWEAGGEGVDHLLPAPTCSRLGCASDN</sequence>
<dbReference type="GO" id="GO:0000166">
    <property type="term" value="F:nucleotide binding"/>
    <property type="evidence" value="ECO:0007669"/>
    <property type="project" value="UniProtKB-KW"/>
</dbReference>
<evidence type="ECO:0000256" key="3">
    <source>
        <dbReference type="ARBA" id="ARBA00022737"/>
    </source>
</evidence>
<evidence type="ECO:0000313" key="8">
    <source>
        <dbReference type="Proteomes" id="UP000095767"/>
    </source>
</evidence>
<dbReference type="AlphaFoldDB" id="A0A1E5VGY5"/>
<evidence type="ECO:0000256" key="2">
    <source>
        <dbReference type="ARBA" id="ARBA00022614"/>
    </source>
</evidence>
<comment type="similarity">
    <text evidence="1">Belongs to the disease resistance NB-LRR family.</text>
</comment>
<keyword evidence="4" id="KW-0547">Nucleotide-binding</keyword>
<comment type="caution">
    <text evidence="7">The sequence shown here is derived from an EMBL/GenBank/DDBJ whole genome shotgun (WGS) entry which is preliminary data.</text>
</comment>
<reference evidence="7 8" key="1">
    <citation type="submission" date="2016-09" db="EMBL/GenBank/DDBJ databases">
        <title>The draft genome of Dichanthelium oligosanthes: A C3 panicoid grass species.</title>
        <authorList>
            <person name="Studer A.J."/>
            <person name="Schnable J.C."/>
            <person name="Brutnell T.P."/>
        </authorList>
    </citation>
    <scope>NUCLEOTIDE SEQUENCE [LARGE SCALE GENOMIC DNA]</scope>
    <source>
        <strain evidence="8">cv. Kellogg 1175</strain>
        <tissue evidence="7">Leaf</tissue>
    </source>
</reference>
<keyword evidence="8" id="KW-1185">Reference proteome</keyword>
<evidence type="ECO:0000256" key="5">
    <source>
        <dbReference type="ARBA" id="ARBA00022821"/>
    </source>
</evidence>
<dbReference type="InterPro" id="IPR041118">
    <property type="entry name" value="Rx_N"/>
</dbReference>
<evidence type="ECO:0000256" key="1">
    <source>
        <dbReference type="ARBA" id="ARBA00008894"/>
    </source>
</evidence>
<dbReference type="PANTHER" id="PTHR33377:SF54">
    <property type="entry name" value="OS01G0256300 PROTEIN"/>
    <property type="match status" value="1"/>
</dbReference>
<dbReference type="Proteomes" id="UP000095767">
    <property type="component" value="Unassembled WGS sequence"/>
</dbReference>
<accession>A0A1E5VGY5</accession>
<keyword evidence="5" id="KW-0611">Plant defense</keyword>
<gene>
    <name evidence="7" type="ORF">BAE44_0014590</name>
</gene>
<evidence type="ECO:0000256" key="4">
    <source>
        <dbReference type="ARBA" id="ARBA00022741"/>
    </source>
</evidence>
<organism evidence="7 8">
    <name type="scientific">Dichanthelium oligosanthes</name>
    <dbReference type="NCBI Taxonomy" id="888268"/>
    <lineage>
        <taxon>Eukaryota</taxon>
        <taxon>Viridiplantae</taxon>
        <taxon>Streptophyta</taxon>
        <taxon>Embryophyta</taxon>
        <taxon>Tracheophyta</taxon>
        <taxon>Spermatophyta</taxon>
        <taxon>Magnoliopsida</taxon>
        <taxon>Liliopsida</taxon>
        <taxon>Poales</taxon>
        <taxon>Poaceae</taxon>
        <taxon>PACMAD clade</taxon>
        <taxon>Panicoideae</taxon>
        <taxon>Panicodae</taxon>
        <taxon>Paniceae</taxon>
        <taxon>Dichantheliinae</taxon>
        <taxon>Dichanthelium</taxon>
    </lineage>
</organism>
<keyword evidence="2" id="KW-0433">Leucine-rich repeat</keyword>
<keyword evidence="3" id="KW-0677">Repeat</keyword>
<evidence type="ECO:0000259" key="6">
    <source>
        <dbReference type="Pfam" id="PF18052"/>
    </source>
</evidence>